<accession>A0A9P5LIP4</accession>
<name>A0A9P5LIP4_9HYPO</name>
<comment type="caution">
    <text evidence="1">The sequence shown here is derived from an EMBL/GenBank/DDBJ whole genome shotgun (WGS) entry which is preliminary data.</text>
</comment>
<organism evidence="1 2">
    <name type="scientific">Cylindrodendrum hubeiense</name>
    <dbReference type="NCBI Taxonomy" id="595255"/>
    <lineage>
        <taxon>Eukaryota</taxon>
        <taxon>Fungi</taxon>
        <taxon>Dikarya</taxon>
        <taxon>Ascomycota</taxon>
        <taxon>Pezizomycotina</taxon>
        <taxon>Sordariomycetes</taxon>
        <taxon>Hypocreomycetidae</taxon>
        <taxon>Hypocreales</taxon>
        <taxon>Nectriaceae</taxon>
        <taxon>Cylindrodendrum</taxon>
    </lineage>
</organism>
<reference evidence="1" key="1">
    <citation type="submission" date="2020-03" db="EMBL/GenBank/DDBJ databases">
        <title>Draft Genome Sequence of Cylindrodendrum hubeiense.</title>
        <authorList>
            <person name="Buettner E."/>
            <person name="Kellner H."/>
        </authorList>
    </citation>
    <scope>NUCLEOTIDE SEQUENCE</scope>
    <source>
        <strain evidence="1">IHI 201604</strain>
    </source>
</reference>
<gene>
    <name evidence="1" type="ORF">G7Z17_g4673</name>
</gene>
<evidence type="ECO:0000313" key="1">
    <source>
        <dbReference type="EMBL" id="KAF7551937.1"/>
    </source>
</evidence>
<protein>
    <submittedName>
        <fullName evidence="1">Uncharacterized protein</fullName>
    </submittedName>
</protein>
<dbReference type="OrthoDB" id="4455544at2759"/>
<evidence type="ECO:0000313" key="2">
    <source>
        <dbReference type="Proteomes" id="UP000722485"/>
    </source>
</evidence>
<keyword evidence="2" id="KW-1185">Reference proteome</keyword>
<dbReference type="Proteomes" id="UP000722485">
    <property type="component" value="Unassembled WGS sequence"/>
</dbReference>
<sequence>MMGIQAPRLFSRSQPPSITTVGNLTWSLIGPGHEHLTRELETLYWEGVKADLENIIRTLKVWQQPEYADVVVDDEDDDQIHGFDTFLDQVSREARQHAHHQRKKTEVKPPMFQALATSKVAGPKDYRIKKVEYYRDKIKSEVKKAIDGLLLHNLLYRM</sequence>
<dbReference type="AlphaFoldDB" id="A0A9P5LIP4"/>
<dbReference type="EMBL" id="JAANBB010000069">
    <property type="protein sequence ID" value="KAF7551937.1"/>
    <property type="molecule type" value="Genomic_DNA"/>
</dbReference>
<proteinExistence type="predicted"/>